<dbReference type="PANTHER" id="PTHR30126:SF40">
    <property type="entry name" value="HTH-TYPE TRANSCRIPTIONAL REGULATOR GLTR"/>
    <property type="match status" value="1"/>
</dbReference>
<keyword evidence="7" id="KW-1185">Reference proteome</keyword>
<dbReference type="InterPro" id="IPR036390">
    <property type="entry name" value="WH_DNA-bd_sf"/>
</dbReference>
<proteinExistence type="inferred from homology"/>
<keyword evidence="4" id="KW-0804">Transcription</keyword>
<dbReference type="Pfam" id="PF00126">
    <property type="entry name" value="HTH_1"/>
    <property type="match status" value="1"/>
</dbReference>
<dbReference type="RefSeq" id="WP_132080982.1">
    <property type="nucleotide sequence ID" value="NZ_SLUI01000008.1"/>
</dbReference>
<dbReference type="InterPro" id="IPR005119">
    <property type="entry name" value="LysR_subst-bd"/>
</dbReference>
<comment type="similarity">
    <text evidence="1">Belongs to the LysR transcriptional regulatory family.</text>
</comment>
<dbReference type="EMBL" id="SLUI01000008">
    <property type="protein sequence ID" value="TCL36398.1"/>
    <property type="molecule type" value="Genomic_DNA"/>
</dbReference>
<dbReference type="GO" id="GO:0000976">
    <property type="term" value="F:transcription cis-regulatory region binding"/>
    <property type="evidence" value="ECO:0007669"/>
    <property type="project" value="TreeGrafter"/>
</dbReference>
<dbReference type="PANTHER" id="PTHR30126">
    <property type="entry name" value="HTH-TYPE TRANSCRIPTIONAL REGULATOR"/>
    <property type="match status" value="1"/>
</dbReference>
<dbReference type="AlphaFoldDB" id="A0A4R1PYE2"/>
<evidence type="ECO:0000313" key="6">
    <source>
        <dbReference type="EMBL" id="TCL36398.1"/>
    </source>
</evidence>
<evidence type="ECO:0000313" key="7">
    <source>
        <dbReference type="Proteomes" id="UP000295063"/>
    </source>
</evidence>
<dbReference type="SUPFAM" id="SSF46785">
    <property type="entry name" value="Winged helix' DNA-binding domain"/>
    <property type="match status" value="1"/>
</dbReference>
<dbReference type="InterPro" id="IPR000847">
    <property type="entry name" value="LysR_HTH_N"/>
</dbReference>
<gene>
    <name evidence="6" type="ORF">EV210_10833</name>
</gene>
<dbReference type="NCBIfam" id="NF040786">
    <property type="entry name" value="LysR_Sec_metab"/>
    <property type="match status" value="1"/>
</dbReference>
<dbReference type="Pfam" id="PF03466">
    <property type="entry name" value="LysR_substrate"/>
    <property type="match status" value="1"/>
</dbReference>
<protein>
    <submittedName>
        <fullName evidence="6">DNA-binding transcriptional LysR family regulator</fullName>
    </submittedName>
</protein>
<dbReference type="SUPFAM" id="SSF53850">
    <property type="entry name" value="Periplasmic binding protein-like II"/>
    <property type="match status" value="1"/>
</dbReference>
<dbReference type="Gene3D" id="3.40.190.290">
    <property type="match status" value="1"/>
</dbReference>
<dbReference type="Gene3D" id="1.10.10.10">
    <property type="entry name" value="Winged helix-like DNA-binding domain superfamily/Winged helix DNA-binding domain"/>
    <property type="match status" value="1"/>
</dbReference>
<evidence type="ECO:0000256" key="4">
    <source>
        <dbReference type="ARBA" id="ARBA00023163"/>
    </source>
</evidence>
<dbReference type="OrthoDB" id="1624015at2"/>
<dbReference type="Proteomes" id="UP000295063">
    <property type="component" value="Unassembled WGS sequence"/>
</dbReference>
<dbReference type="InterPro" id="IPR036388">
    <property type="entry name" value="WH-like_DNA-bd_sf"/>
</dbReference>
<evidence type="ECO:0000256" key="2">
    <source>
        <dbReference type="ARBA" id="ARBA00023015"/>
    </source>
</evidence>
<name>A0A4R1PYE2_9FIRM</name>
<feature type="domain" description="HTH lysR-type" evidence="5">
    <location>
        <begin position="1"/>
        <end position="58"/>
    </location>
</feature>
<sequence>MEMKQLEVFVAVVQHNSFSKAADMIYLSQPTISAHISSLESEIGAQLLIRSTKAVYPTQIGKDLFHRAKNILALRDEAINSVNRVDPEMSGEISILASSVPAQFLLPEIITVFQKDYPHIVFDVHQADSLQVIEGILGYRYDFGIVGTSVNSRRLLTIPFYRDTLVMITPRSMIVNKGEMYRDLPAFLRNKPFVMRGDGSGTRVEMEQLLHKQGVCVQNLNIVAYLHDTQSILSAVSHGMGVSFVSKVAASAYEKSGQIKVYDLDQQAFSRELHVVFKKEMVLSPVQKLFVAYLEGYSSGLWKTPPESLCTQQI</sequence>
<dbReference type="PRINTS" id="PR00039">
    <property type="entry name" value="HTHLYSR"/>
</dbReference>
<evidence type="ECO:0000256" key="3">
    <source>
        <dbReference type="ARBA" id="ARBA00023125"/>
    </source>
</evidence>
<dbReference type="FunFam" id="1.10.10.10:FF:000001">
    <property type="entry name" value="LysR family transcriptional regulator"/>
    <property type="match status" value="1"/>
</dbReference>
<reference evidence="6 7" key="1">
    <citation type="submission" date="2019-03" db="EMBL/GenBank/DDBJ databases">
        <title>Genomic Encyclopedia of Type Strains, Phase IV (KMG-IV): sequencing the most valuable type-strain genomes for metagenomic binning, comparative biology and taxonomic classification.</title>
        <authorList>
            <person name="Goeker M."/>
        </authorList>
    </citation>
    <scope>NUCLEOTIDE SEQUENCE [LARGE SCALE GENOMIC DNA]</scope>
    <source>
        <strain evidence="6 7">DSM 15969</strain>
    </source>
</reference>
<dbReference type="GO" id="GO:0003700">
    <property type="term" value="F:DNA-binding transcription factor activity"/>
    <property type="evidence" value="ECO:0007669"/>
    <property type="project" value="InterPro"/>
</dbReference>
<organism evidence="6 7">
    <name type="scientific">Anaerospora hongkongensis</name>
    <dbReference type="NCBI Taxonomy" id="244830"/>
    <lineage>
        <taxon>Bacteria</taxon>
        <taxon>Bacillati</taxon>
        <taxon>Bacillota</taxon>
        <taxon>Negativicutes</taxon>
        <taxon>Selenomonadales</taxon>
        <taxon>Sporomusaceae</taxon>
        <taxon>Anaerospora</taxon>
    </lineage>
</organism>
<evidence type="ECO:0000256" key="1">
    <source>
        <dbReference type="ARBA" id="ARBA00009437"/>
    </source>
</evidence>
<keyword evidence="2" id="KW-0805">Transcription regulation</keyword>
<evidence type="ECO:0000259" key="5">
    <source>
        <dbReference type="PROSITE" id="PS50931"/>
    </source>
</evidence>
<comment type="caution">
    <text evidence="6">The sequence shown here is derived from an EMBL/GenBank/DDBJ whole genome shotgun (WGS) entry which is preliminary data.</text>
</comment>
<dbReference type="PROSITE" id="PS50931">
    <property type="entry name" value="HTH_LYSR"/>
    <property type="match status" value="1"/>
</dbReference>
<accession>A0A4R1PYE2</accession>
<dbReference type="InterPro" id="IPR047788">
    <property type="entry name" value="LysR-like_Sec_metab"/>
</dbReference>
<keyword evidence="3 6" id="KW-0238">DNA-binding</keyword>